<reference evidence="5 6" key="1">
    <citation type="submission" date="2019-09" db="EMBL/GenBank/DDBJ databases">
        <authorList>
            <person name="Valk L.C."/>
        </authorList>
    </citation>
    <scope>NUCLEOTIDE SEQUENCE [LARGE SCALE GENOMIC DNA]</scope>
    <source>
        <strain evidence="5">GalUA</strain>
    </source>
</reference>
<dbReference type="EMBL" id="WAGX01000005">
    <property type="protein sequence ID" value="KAB1437833.1"/>
    <property type="molecule type" value="Genomic_DNA"/>
</dbReference>
<organism evidence="5 6">
    <name type="scientific">Candidatus Galacturonatibacter soehngenii</name>
    <dbReference type="NCBI Taxonomy" id="2307010"/>
    <lineage>
        <taxon>Bacteria</taxon>
        <taxon>Bacillati</taxon>
        <taxon>Bacillota</taxon>
        <taxon>Clostridia</taxon>
        <taxon>Lachnospirales</taxon>
        <taxon>Lachnospiraceae</taxon>
        <taxon>Candidatus Galacturonatibacter</taxon>
    </lineage>
</organism>
<sequence>MNTLKKLPDAEFEIMKVVWANEPPITTSMIMEALGKEKEWKPQTILTLMVRLVERGFLRTEKKGKERIYFPIVNQEEYLKFETVDFIDRFHGNSFTSLITTLFDGKKMKDSDLDELKKWLDERRDSY</sequence>
<evidence type="ECO:0000256" key="4">
    <source>
        <dbReference type="ARBA" id="ARBA00023163"/>
    </source>
</evidence>
<dbReference type="RefSeq" id="WP_151144365.1">
    <property type="nucleotide sequence ID" value="NZ_WAGX01000005.1"/>
</dbReference>
<dbReference type="PIRSF" id="PIRSF019455">
    <property type="entry name" value="CopR_AtkY"/>
    <property type="match status" value="1"/>
</dbReference>
<keyword evidence="4" id="KW-0804">Transcription</keyword>
<proteinExistence type="inferred from homology"/>
<name>A0A7V7QK66_9FIRM</name>
<evidence type="ECO:0000313" key="6">
    <source>
        <dbReference type="Proteomes" id="UP000461768"/>
    </source>
</evidence>
<comment type="similarity">
    <text evidence="1">Belongs to the BlaI transcriptional regulatory family.</text>
</comment>
<keyword evidence="3" id="KW-0238">DNA-binding</keyword>
<dbReference type="Pfam" id="PF03965">
    <property type="entry name" value="Penicillinase_R"/>
    <property type="match status" value="1"/>
</dbReference>
<gene>
    <name evidence="5" type="ORF">F7O84_09585</name>
</gene>
<comment type="caution">
    <text evidence="5">The sequence shown here is derived from an EMBL/GenBank/DDBJ whole genome shotgun (WGS) entry which is preliminary data.</text>
</comment>
<keyword evidence="6" id="KW-1185">Reference proteome</keyword>
<protein>
    <submittedName>
        <fullName evidence="5">BlaI/MecI/CopY family transcriptional regulator</fullName>
    </submittedName>
</protein>
<evidence type="ECO:0000256" key="3">
    <source>
        <dbReference type="ARBA" id="ARBA00023125"/>
    </source>
</evidence>
<dbReference type="Gene3D" id="1.10.4040.10">
    <property type="entry name" value="Penicillinase repressor domain"/>
    <property type="match status" value="1"/>
</dbReference>
<accession>A0A7V7QK66</accession>
<reference evidence="5 6" key="2">
    <citation type="submission" date="2020-02" db="EMBL/GenBank/DDBJ databases">
        <title>Candidatus Galacturonibacter soehngenii shows hetero-acetogenic catabolism of galacturonic acid but lacks a canonical carbon monoxide dehydrogenase/acetyl-CoA synthase complex.</title>
        <authorList>
            <person name="Diender M."/>
            <person name="Stouten G.R."/>
            <person name="Petersen J.F."/>
            <person name="Nielsen P.H."/>
            <person name="Dueholm M.S."/>
            <person name="Pronk J.T."/>
            <person name="Van Loosdrecht M.C.M."/>
        </authorList>
    </citation>
    <scope>NUCLEOTIDE SEQUENCE [LARGE SCALE GENOMIC DNA]</scope>
    <source>
        <strain evidence="5">GalUA</strain>
    </source>
</reference>
<dbReference type="Proteomes" id="UP000461768">
    <property type="component" value="Unassembled WGS sequence"/>
</dbReference>
<evidence type="ECO:0000256" key="2">
    <source>
        <dbReference type="ARBA" id="ARBA00023015"/>
    </source>
</evidence>
<dbReference type="InterPro" id="IPR036390">
    <property type="entry name" value="WH_DNA-bd_sf"/>
</dbReference>
<evidence type="ECO:0000256" key="1">
    <source>
        <dbReference type="ARBA" id="ARBA00011046"/>
    </source>
</evidence>
<dbReference type="OrthoDB" id="9795583at2"/>
<dbReference type="GO" id="GO:0045892">
    <property type="term" value="P:negative regulation of DNA-templated transcription"/>
    <property type="evidence" value="ECO:0007669"/>
    <property type="project" value="InterPro"/>
</dbReference>
<dbReference type="SUPFAM" id="SSF46785">
    <property type="entry name" value="Winged helix' DNA-binding domain"/>
    <property type="match status" value="1"/>
</dbReference>
<dbReference type="InterPro" id="IPR036388">
    <property type="entry name" value="WH-like_DNA-bd_sf"/>
</dbReference>
<dbReference type="AlphaFoldDB" id="A0A7V7QK66"/>
<keyword evidence="2" id="KW-0805">Transcription regulation</keyword>
<dbReference type="GO" id="GO:0003677">
    <property type="term" value="F:DNA binding"/>
    <property type="evidence" value="ECO:0007669"/>
    <property type="project" value="UniProtKB-KW"/>
</dbReference>
<dbReference type="InterPro" id="IPR005650">
    <property type="entry name" value="BlaI_family"/>
</dbReference>
<dbReference type="Gene3D" id="1.10.10.10">
    <property type="entry name" value="Winged helix-like DNA-binding domain superfamily/Winged helix DNA-binding domain"/>
    <property type="match status" value="1"/>
</dbReference>
<evidence type="ECO:0000313" key="5">
    <source>
        <dbReference type="EMBL" id="KAB1437833.1"/>
    </source>
</evidence>